<dbReference type="eggNOG" id="ENOG5031GIU">
    <property type="taxonomic scope" value="Bacteria"/>
</dbReference>
<dbReference type="RefSeq" id="WP_006916734.1">
    <property type="nucleotide sequence ID" value="NZ_GG698803.1"/>
</dbReference>
<dbReference type="Proteomes" id="UP000003987">
    <property type="component" value="Unassembled WGS sequence"/>
</dbReference>
<dbReference type="AlphaFoldDB" id="C7XW22"/>
<proteinExistence type="predicted"/>
<evidence type="ECO:0000313" key="1">
    <source>
        <dbReference type="EMBL" id="EEU30538.1"/>
    </source>
</evidence>
<reference evidence="1 2" key="1">
    <citation type="submission" date="2009-06" db="EMBL/GenBank/DDBJ databases">
        <title>The Genome Sequence of Lactobacillus coleohominis strain 101-4-CHN.</title>
        <authorList>
            <consortium name="The Broad Institute Genome Sequencing Platform"/>
            <person name="Ward D."/>
            <person name="Young S.K."/>
            <person name="Zeng Q."/>
            <person name="Koehrsen M."/>
            <person name="Alvarado L."/>
            <person name="Berlin A."/>
            <person name="Borenstein D."/>
            <person name="Chen Z."/>
            <person name="Engels R."/>
            <person name="Freedman E."/>
            <person name="Gellesch M."/>
            <person name="Goldberg J."/>
            <person name="Griggs A."/>
            <person name="Gujja S."/>
            <person name="Heiman D."/>
            <person name="Hepburn T."/>
            <person name="Howarth C."/>
            <person name="Jen D."/>
            <person name="Larson L."/>
            <person name="Lewis B."/>
            <person name="Mehta T."/>
            <person name="Park D."/>
            <person name="Pearson M."/>
            <person name="Roberts A."/>
            <person name="Saif S."/>
            <person name="Shea T."/>
            <person name="Shenoy N."/>
            <person name="Sisk P."/>
            <person name="Stolte C."/>
            <person name="Sykes S."/>
            <person name="Walk T."/>
            <person name="White J."/>
            <person name="Yandava C."/>
            <person name="Liu Y."/>
            <person name="Xu Q."/>
            <person name="Lander E."/>
            <person name="Nusbaum C."/>
            <person name="Galagan J."/>
            <person name="Birren B."/>
        </authorList>
    </citation>
    <scope>NUCLEOTIDE SEQUENCE [LARGE SCALE GENOMIC DNA]</scope>
    <source>
        <strain evidence="1 2">101-4-CHN</strain>
    </source>
</reference>
<protein>
    <submittedName>
        <fullName evidence="1">Uncharacterized protein</fullName>
    </submittedName>
</protein>
<keyword evidence="2" id="KW-1185">Reference proteome</keyword>
<dbReference type="OrthoDB" id="2300808at2"/>
<evidence type="ECO:0000313" key="2">
    <source>
        <dbReference type="Proteomes" id="UP000003987"/>
    </source>
</evidence>
<organism evidence="1 2">
    <name type="scientific">Limosilactobacillus coleohominis 101-4-CHN</name>
    <dbReference type="NCBI Taxonomy" id="575594"/>
    <lineage>
        <taxon>Bacteria</taxon>
        <taxon>Bacillati</taxon>
        <taxon>Bacillota</taxon>
        <taxon>Bacilli</taxon>
        <taxon>Lactobacillales</taxon>
        <taxon>Lactobacillaceae</taxon>
        <taxon>Limosilactobacillus</taxon>
    </lineage>
</organism>
<sequence length="136" mass="15395">MMSVNEVMANYDTNITNISHKSGISKTTLSNAFKRPISTWTIRILNGVATAINESPEKLLHLLQGDQYSLTIDDQAQTIQGVKIADPEIYRNIKFSVKNNVMEGWQPSRADIEELKAFAEISHPELNQRFKEIFGE</sequence>
<name>C7XW22_9LACO</name>
<gene>
    <name evidence="1" type="ORF">HMPREF0501_00916</name>
</gene>
<dbReference type="HOGENOM" id="CLU_1832630_0_0_9"/>
<dbReference type="STRING" id="575594.HMPREF0501_00916"/>
<dbReference type="EMBL" id="GG698803">
    <property type="protein sequence ID" value="EEU30538.1"/>
    <property type="molecule type" value="Genomic_DNA"/>
</dbReference>
<accession>C7XW22</accession>